<dbReference type="PANTHER" id="PTHR30055:SF222">
    <property type="entry name" value="REGULATORY PROTEIN"/>
    <property type="match status" value="1"/>
</dbReference>
<keyword evidence="1 2" id="KW-0238">DNA-binding</keyword>
<evidence type="ECO:0000256" key="1">
    <source>
        <dbReference type="ARBA" id="ARBA00023125"/>
    </source>
</evidence>
<dbReference type="PRINTS" id="PR00455">
    <property type="entry name" value="HTHTETR"/>
</dbReference>
<dbReference type="GO" id="GO:0003677">
    <property type="term" value="F:DNA binding"/>
    <property type="evidence" value="ECO:0007669"/>
    <property type="project" value="UniProtKB-UniRule"/>
</dbReference>
<dbReference type="STRING" id="1385514.N782_14200"/>
<dbReference type="OrthoDB" id="9780824at2"/>
<name>A0A0A2TCE7_9BACI</name>
<dbReference type="Pfam" id="PF00440">
    <property type="entry name" value="TetR_N"/>
    <property type="match status" value="1"/>
</dbReference>
<keyword evidence="5" id="KW-1185">Reference proteome</keyword>
<gene>
    <name evidence="4" type="ORF">N782_14200</name>
</gene>
<dbReference type="InterPro" id="IPR036271">
    <property type="entry name" value="Tet_transcr_reg_TetR-rel_C_sf"/>
</dbReference>
<dbReference type="InterPro" id="IPR001647">
    <property type="entry name" value="HTH_TetR"/>
</dbReference>
<dbReference type="SUPFAM" id="SSF46689">
    <property type="entry name" value="Homeodomain-like"/>
    <property type="match status" value="1"/>
</dbReference>
<evidence type="ECO:0000313" key="5">
    <source>
        <dbReference type="Proteomes" id="UP000030147"/>
    </source>
</evidence>
<organism evidence="4 5">
    <name type="scientific">Pontibacillus yanchengensis Y32</name>
    <dbReference type="NCBI Taxonomy" id="1385514"/>
    <lineage>
        <taxon>Bacteria</taxon>
        <taxon>Bacillati</taxon>
        <taxon>Bacillota</taxon>
        <taxon>Bacilli</taxon>
        <taxon>Bacillales</taxon>
        <taxon>Bacillaceae</taxon>
        <taxon>Pontibacillus</taxon>
    </lineage>
</organism>
<evidence type="ECO:0000259" key="3">
    <source>
        <dbReference type="PROSITE" id="PS50977"/>
    </source>
</evidence>
<feature type="domain" description="HTH tetR-type" evidence="3">
    <location>
        <begin position="21"/>
        <end position="81"/>
    </location>
</feature>
<evidence type="ECO:0000256" key="2">
    <source>
        <dbReference type="PROSITE-ProRule" id="PRU00335"/>
    </source>
</evidence>
<dbReference type="EMBL" id="AVBF01000038">
    <property type="protein sequence ID" value="KGP72098.1"/>
    <property type="molecule type" value="Genomic_DNA"/>
</dbReference>
<dbReference type="GO" id="GO:0006355">
    <property type="term" value="P:regulation of DNA-templated transcription"/>
    <property type="evidence" value="ECO:0007669"/>
    <property type="project" value="UniProtKB-ARBA"/>
</dbReference>
<dbReference type="InterPro" id="IPR009057">
    <property type="entry name" value="Homeodomain-like_sf"/>
</dbReference>
<dbReference type="AlphaFoldDB" id="A0A0A2TCE7"/>
<dbReference type="Gene3D" id="1.10.357.10">
    <property type="entry name" value="Tetracycline Repressor, domain 2"/>
    <property type="match status" value="1"/>
</dbReference>
<feature type="DNA-binding region" description="H-T-H motif" evidence="2">
    <location>
        <begin position="44"/>
        <end position="63"/>
    </location>
</feature>
<dbReference type="Proteomes" id="UP000030147">
    <property type="component" value="Unassembled WGS sequence"/>
</dbReference>
<dbReference type="PANTHER" id="PTHR30055">
    <property type="entry name" value="HTH-TYPE TRANSCRIPTIONAL REGULATOR RUTR"/>
    <property type="match status" value="1"/>
</dbReference>
<sequence>MSEDDIIQEMLLNEDNDDQLTPKQRKILQAAVEMFAEKGYASTSTSEIAKRAGVAEGTIFRHYKTKKDLLYSIAVPMITKFAAPFFAQHFVKHVFNDQYSGYDELLRKLIHNRFEFAKENIPLLKIVLQEMAFQHEMQEKYKEIFSENVLPRFREVVDHFKEKGQIEDYPTETVIRLTITTIVGFLVTRFIIMPDYPWDDEQEIERTISFILHGLETQS</sequence>
<dbReference type="SUPFAM" id="SSF48498">
    <property type="entry name" value="Tetracyclin repressor-like, C-terminal domain"/>
    <property type="match status" value="1"/>
</dbReference>
<accession>A0A0A2TCE7</accession>
<reference evidence="4 5" key="1">
    <citation type="journal article" date="2015" name="Stand. Genomic Sci.">
        <title>High quality draft genome sequence of the moderately halophilic bacterium Pontibacillus yanchengensis Y32(T) and comparison among Pontibacillus genomes.</title>
        <authorList>
            <person name="Huang J."/>
            <person name="Qiao Z.X."/>
            <person name="Tang J.W."/>
            <person name="Wang G."/>
        </authorList>
    </citation>
    <scope>NUCLEOTIDE SEQUENCE [LARGE SCALE GENOMIC DNA]</scope>
    <source>
        <strain evidence="4 5">Y32</strain>
    </source>
</reference>
<dbReference type="RefSeq" id="WP_036821030.1">
    <property type="nucleotide sequence ID" value="NZ_AVBF01000038.1"/>
</dbReference>
<dbReference type="PROSITE" id="PS50977">
    <property type="entry name" value="HTH_TETR_2"/>
    <property type="match status" value="1"/>
</dbReference>
<protein>
    <submittedName>
        <fullName evidence="4">TetR family transcriptional regulator</fullName>
    </submittedName>
</protein>
<proteinExistence type="predicted"/>
<evidence type="ECO:0000313" key="4">
    <source>
        <dbReference type="EMBL" id="KGP72098.1"/>
    </source>
</evidence>
<dbReference type="eggNOG" id="COG1309">
    <property type="taxonomic scope" value="Bacteria"/>
</dbReference>
<comment type="caution">
    <text evidence="4">The sequence shown here is derived from an EMBL/GenBank/DDBJ whole genome shotgun (WGS) entry which is preliminary data.</text>
</comment>
<dbReference type="InterPro" id="IPR050109">
    <property type="entry name" value="HTH-type_TetR-like_transc_reg"/>
</dbReference>